<protein>
    <submittedName>
        <fullName evidence="3">Nuclear transport factor 2 family protein</fullName>
    </submittedName>
</protein>
<dbReference type="SUPFAM" id="SSF54427">
    <property type="entry name" value="NTF2-like"/>
    <property type="match status" value="1"/>
</dbReference>
<feature type="domain" description="DUF4440" evidence="2">
    <location>
        <begin position="32"/>
        <end position="134"/>
    </location>
</feature>
<proteinExistence type="predicted"/>
<accession>A0A7X1FSN0</accession>
<dbReference type="InterPro" id="IPR027843">
    <property type="entry name" value="DUF4440"/>
</dbReference>
<comment type="caution">
    <text evidence="3">The sequence shown here is derived from an EMBL/GenBank/DDBJ whole genome shotgun (WGS) entry which is preliminary data.</text>
</comment>
<evidence type="ECO:0000259" key="2">
    <source>
        <dbReference type="Pfam" id="PF14534"/>
    </source>
</evidence>
<evidence type="ECO:0000313" key="4">
    <source>
        <dbReference type="Proteomes" id="UP000566813"/>
    </source>
</evidence>
<dbReference type="EMBL" id="JACLAW010000008">
    <property type="protein sequence ID" value="MBC2666114.1"/>
    <property type="molecule type" value="Genomic_DNA"/>
</dbReference>
<dbReference type="RefSeq" id="WP_185664417.1">
    <property type="nucleotide sequence ID" value="NZ_JACLAW010000008.1"/>
</dbReference>
<organism evidence="3 4">
    <name type="scientific">Novosphingobium flavum</name>
    <dbReference type="NCBI Taxonomy" id="1778672"/>
    <lineage>
        <taxon>Bacteria</taxon>
        <taxon>Pseudomonadati</taxon>
        <taxon>Pseudomonadota</taxon>
        <taxon>Alphaproteobacteria</taxon>
        <taxon>Sphingomonadales</taxon>
        <taxon>Sphingomonadaceae</taxon>
        <taxon>Novosphingobium</taxon>
    </lineage>
</organism>
<feature type="signal peptide" evidence="1">
    <location>
        <begin position="1"/>
        <end position="23"/>
    </location>
</feature>
<evidence type="ECO:0000313" key="3">
    <source>
        <dbReference type="EMBL" id="MBC2666114.1"/>
    </source>
</evidence>
<dbReference type="Pfam" id="PF14534">
    <property type="entry name" value="DUF4440"/>
    <property type="match status" value="1"/>
</dbReference>
<feature type="chain" id="PRO_5031367321" evidence="1">
    <location>
        <begin position="24"/>
        <end position="147"/>
    </location>
</feature>
<gene>
    <name evidence="3" type="ORF">H7F51_11355</name>
</gene>
<keyword evidence="1" id="KW-0732">Signal</keyword>
<dbReference type="InterPro" id="IPR032710">
    <property type="entry name" value="NTF2-like_dom_sf"/>
</dbReference>
<dbReference type="Proteomes" id="UP000566813">
    <property type="component" value="Unassembled WGS sequence"/>
</dbReference>
<sequence length="147" mass="15693">MTPLLRLAAMPLMIALAAPAVHAAAPSEMAALAKAEDAYARAVSGGDLAALAQTLSDDLVYVHASGQVQDKSQYLQGTADAGFPVRSARVIERNVEIAGRIGVIVGIIGYDVGKGENPARYLAVYRKEHGRWLLLRWQNTRLAQAGR</sequence>
<dbReference type="AlphaFoldDB" id="A0A7X1FSN0"/>
<dbReference type="Gene3D" id="3.10.450.50">
    <property type="match status" value="1"/>
</dbReference>
<keyword evidence="4" id="KW-1185">Reference proteome</keyword>
<evidence type="ECO:0000256" key="1">
    <source>
        <dbReference type="SAM" id="SignalP"/>
    </source>
</evidence>
<reference evidence="3 4" key="1">
    <citation type="submission" date="2020-08" db="EMBL/GenBank/DDBJ databases">
        <title>The genome sequence of type strain Novosphingobium flavum NBRC 111647.</title>
        <authorList>
            <person name="Liu Y."/>
        </authorList>
    </citation>
    <scope>NUCLEOTIDE SEQUENCE [LARGE SCALE GENOMIC DNA]</scope>
    <source>
        <strain evidence="3 4">NBRC 111647</strain>
    </source>
</reference>
<name>A0A7X1FSN0_9SPHN</name>